<keyword evidence="4 18" id="KW-0808">Transferase</keyword>
<evidence type="ECO:0000256" key="14">
    <source>
        <dbReference type="ARBA" id="ARBA00083337"/>
    </source>
</evidence>
<dbReference type="Pfam" id="PF05175">
    <property type="entry name" value="MTS"/>
    <property type="match status" value="1"/>
</dbReference>
<dbReference type="EMBL" id="WVUK01000058">
    <property type="protein sequence ID" value="KAF7491836.1"/>
    <property type="molecule type" value="Genomic_DNA"/>
</dbReference>
<dbReference type="PANTHER" id="PTHR45875:SF1">
    <property type="entry name" value="METHYLTRANSFERASE N6AMT1"/>
    <property type="match status" value="1"/>
</dbReference>
<dbReference type="InterPro" id="IPR029063">
    <property type="entry name" value="SAM-dependent_MTases_sf"/>
</dbReference>
<dbReference type="OMA" id="DVNRNAC"/>
<dbReference type="Gene3D" id="3.40.50.150">
    <property type="entry name" value="Vaccinia Virus protein VP39"/>
    <property type="match status" value="1"/>
</dbReference>
<comment type="subunit">
    <text evidence="10">Heterodimer; heterodimerization with TRMT112 is required for S-adenosyl-L-methionine-binding.</text>
</comment>
<evidence type="ECO:0000313" key="20">
    <source>
        <dbReference type="EnsemblMetazoa" id="KAF7491836.1"/>
    </source>
</evidence>
<evidence type="ECO:0000256" key="8">
    <source>
        <dbReference type="ARBA" id="ARBA00050903"/>
    </source>
</evidence>
<dbReference type="EnsemblMetazoa" id="SSS_3180s_mrna">
    <property type="protein sequence ID" value="KAF7491836.1"/>
    <property type="gene ID" value="SSS_3180"/>
</dbReference>
<accession>A0A131ZZR7</accession>
<dbReference type="GO" id="GO:0036009">
    <property type="term" value="F:protein-glutamine N-methyltransferase activity"/>
    <property type="evidence" value="ECO:0007669"/>
    <property type="project" value="UniProtKB-ARBA"/>
</dbReference>
<dbReference type="InterPro" id="IPR052190">
    <property type="entry name" value="Euk-Arch_PrmC-MTase"/>
</dbReference>
<keyword evidence="5" id="KW-0949">S-adenosyl-L-methionine</keyword>
<reference evidence="19 22" key="1">
    <citation type="journal article" date="2015" name="Parasit. Vectors">
        <title>Draft genome of the scabies mite.</title>
        <authorList>
            <person name="Rider S.D.Jr."/>
            <person name="Morgan M.S."/>
            <person name="Arlian L.G."/>
        </authorList>
    </citation>
    <scope>NUCLEOTIDE SEQUENCE [LARGE SCALE GENOMIC DNA]</scope>
    <source>
        <strain evidence="19">Arlian Lab</strain>
    </source>
</reference>
<evidence type="ECO:0000256" key="7">
    <source>
        <dbReference type="ARBA" id="ARBA00048619"/>
    </source>
</evidence>
<evidence type="ECO:0000256" key="9">
    <source>
        <dbReference type="ARBA" id="ARBA00053180"/>
    </source>
</evidence>
<dbReference type="Proteomes" id="UP000616769">
    <property type="component" value="Unassembled WGS sequence"/>
</dbReference>
<dbReference type="FunFam" id="3.40.50.150:FF:000077">
    <property type="entry name" value="HemK methyltransferase family member 2"/>
    <property type="match status" value="1"/>
</dbReference>
<reference evidence="18" key="3">
    <citation type="submission" date="2020-01" db="EMBL/GenBank/DDBJ databases">
        <authorList>
            <person name="Korhonen P.K.K."/>
            <person name="Guangxu M.G."/>
            <person name="Wang T.W."/>
            <person name="Stroehlein A.J.S."/>
            <person name="Young N.D."/>
            <person name="Ang C.-S.A."/>
            <person name="Fernando D.W.F."/>
            <person name="Lu H.L."/>
            <person name="Taylor S.T."/>
            <person name="Ehtesham M.E.M."/>
            <person name="Najaraj S.H.N."/>
            <person name="Harsha G.H.G."/>
            <person name="Madugundu A.M."/>
            <person name="Renuse S.R."/>
            <person name="Holt D.H."/>
            <person name="Pandey A.P."/>
            <person name="Papenfuss A.P."/>
            <person name="Gasser R.B.G."/>
            <person name="Fischer K.F."/>
        </authorList>
    </citation>
    <scope>NUCLEOTIDE SEQUENCE</scope>
    <source>
        <strain evidence="18">SSS_KF_BRIS2020</strain>
    </source>
</reference>
<reference evidence="21" key="2">
    <citation type="journal article" date="2020" name="PLoS Negl. Trop. Dis.">
        <title>High-quality nuclear genome for Sarcoptes scabiei-A critical resource for a neglected parasite.</title>
        <authorList>
            <person name="Korhonen P.K."/>
            <person name="Gasser R.B."/>
            <person name="Ma G."/>
            <person name="Wang T."/>
            <person name="Stroehlein A.J."/>
            <person name="Young N.D."/>
            <person name="Ang C.S."/>
            <person name="Fernando D.D."/>
            <person name="Lu H.C."/>
            <person name="Taylor S."/>
            <person name="Reynolds S.L."/>
            <person name="Mofiz E."/>
            <person name="Najaraj S.H."/>
            <person name="Gowda H."/>
            <person name="Madugundu A."/>
            <person name="Renuse S."/>
            <person name="Holt D."/>
            <person name="Pandey A."/>
            <person name="Papenfuss A.T."/>
            <person name="Fischer K."/>
        </authorList>
    </citation>
    <scope>NUCLEOTIDE SEQUENCE [LARGE SCALE GENOMIC DNA]</scope>
</reference>
<dbReference type="InterPro" id="IPR007848">
    <property type="entry name" value="Small_mtfrase_dom"/>
</dbReference>
<organism evidence="19 22">
    <name type="scientific">Sarcoptes scabiei</name>
    <name type="common">Itch mite</name>
    <name type="synonym">Acarus scabiei</name>
    <dbReference type="NCBI Taxonomy" id="52283"/>
    <lineage>
        <taxon>Eukaryota</taxon>
        <taxon>Metazoa</taxon>
        <taxon>Ecdysozoa</taxon>
        <taxon>Arthropoda</taxon>
        <taxon>Chelicerata</taxon>
        <taxon>Arachnida</taxon>
        <taxon>Acari</taxon>
        <taxon>Acariformes</taxon>
        <taxon>Sarcoptiformes</taxon>
        <taxon>Astigmata</taxon>
        <taxon>Psoroptidia</taxon>
        <taxon>Sarcoptoidea</taxon>
        <taxon>Sarcoptidae</taxon>
        <taxon>Sarcoptinae</taxon>
        <taxon>Sarcoptes</taxon>
    </lineage>
</organism>
<evidence type="ECO:0000256" key="3">
    <source>
        <dbReference type="ARBA" id="ARBA00022603"/>
    </source>
</evidence>
<evidence type="ECO:0000256" key="16">
    <source>
        <dbReference type="ARBA" id="ARBA00093667"/>
    </source>
</evidence>
<evidence type="ECO:0000259" key="17">
    <source>
        <dbReference type="Pfam" id="PF05175"/>
    </source>
</evidence>
<dbReference type="AlphaFoldDB" id="A0A131ZZR7"/>
<dbReference type="PRINTS" id="PR00507">
    <property type="entry name" value="N12N6MTFRASE"/>
</dbReference>
<dbReference type="SUPFAM" id="SSF53335">
    <property type="entry name" value="S-adenosyl-L-methionine-dependent methyltransferases"/>
    <property type="match status" value="1"/>
</dbReference>
<comment type="catalytic activity">
    <reaction evidence="8">
        <text>methylarsonous acid + S-adenosyl-L-methionine = dimethylarsinate + S-adenosyl-L-homocysteine + 2 H(+)</text>
        <dbReference type="Rhea" id="RHEA:11684"/>
        <dbReference type="ChEBI" id="CHEBI:15378"/>
        <dbReference type="ChEBI" id="CHEBI:16223"/>
        <dbReference type="ChEBI" id="CHEBI:17826"/>
        <dbReference type="ChEBI" id="CHEBI:57856"/>
        <dbReference type="ChEBI" id="CHEBI:59789"/>
    </reaction>
</comment>
<evidence type="ECO:0000256" key="5">
    <source>
        <dbReference type="ARBA" id="ARBA00022691"/>
    </source>
</evidence>
<evidence type="ECO:0000256" key="12">
    <source>
        <dbReference type="ARBA" id="ARBA00076540"/>
    </source>
</evidence>
<dbReference type="GO" id="GO:0032259">
    <property type="term" value="P:methylation"/>
    <property type="evidence" value="ECO:0007669"/>
    <property type="project" value="UniProtKB-KW"/>
</dbReference>
<dbReference type="PROSITE" id="PS00092">
    <property type="entry name" value="N6_MTASE"/>
    <property type="match status" value="1"/>
</dbReference>
<proteinExistence type="inferred from homology"/>
<dbReference type="OrthoDB" id="406152at2759"/>
<evidence type="ECO:0000313" key="18">
    <source>
        <dbReference type="EMBL" id="KAF7491836.1"/>
    </source>
</evidence>
<dbReference type="PANTHER" id="PTHR45875">
    <property type="entry name" value="METHYLTRANSFERASE N6AMT1"/>
    <property type="match status" value="1"/>
</dbReference>
<comment type="catalytic activity">
    <reaction evidence="7">
        <text>L-lysyl-[histone] + S-adenosyl-L-methionine = N(6)-methyl-L-lysyl-[histone] + S-adenosyl-L-homocysteine + H(+)</text>
        <dbReference type="Rhea" id="RHEA:10024"/>
        <dbReference type="Rhea" id="RHEA-COMP:9845"/>
        <dbReference type="Rhea" id="RHEA-COMP:9846"/>
        <dbReference type="ChEBI" id="CHEBI:15378"/>
        <dbReference type="ChEBI" id="CHEBI:29969"/>
        <dbReference type="ChEBI" id="CHEBI:57856"/>
        <dbReference type="ChEBI" id="CHEBI:59789"/>
        <dbReference type="ChEBI" id="CHEBI:61929"/>
    </reaction>
    <physiologicalReaction direction="left-to-right" evidence="7">
        <dbReference type="Rhea" id="RHEA:10025"/>
    </physiologicalReaction>
</comment>
<name>A0A131ZZR7_SARSC</name>
<evidence type="ECO:0000256" key="1">
    <source>
        <dbReference type="ARBA" id="ARBA00004123"/>
    </source>
</evidence>
<evidence type="ECO:0000256" key="13">
    <source>
        <dbReference type="ARBA" id="ARBA00080992"/>
    </source>
</evidence>
<evidence type="ECO:0000256" key="15">
    <source>
        <dbReference type="ARBA" id="ARBA00093624"/>
    </source>
</evidence>
<comment type="subcellular location">
    <subcellularLocation>
        <location evidence="1">Nucleus</location>
    </subcellularLocation>
</comment>
<reference evidence="20" key="4">
    <citation type="submission" date="2022-06" db="UniProtKB">
        <authorList>
            <consortium name="EnsemblMetazoa"/>
        </authorList>
    </citation>
    <scope>IDENTIFICATION</scope>
</reference>
<evidence type="ECO:0000256" key="10">
    <source>
        <dbReference type="ARBA" id="ARBA00062344"/>
    </source>
</evidence>
<keyword evidence="3 19" id="KW-0489">Methyltransferase</keyword>
<dbReference type="GO" id="GO:0035657">
    <property type="term" value="C:eRF1 methyltransferase complex"/>
    <property type="evidence" value="ECO:0007669"/>
    <property type="project" value="TreeGrafter"/>
</dbReference>
<evidence type="ECO:0000313" key="21">
    <source>
        <dbReference type="Proteomes" id="UP000070412"/>
    </source>
</evidence>
<feature type="domain" description="Methyltransferase small" evidence="17">
    <location>
        <begin position="40"/>
        <end position="131"/>
    </location>
</feature>
<dbReference type="InterPro" id="IPR004557">
    <property type="entry name" value="PrmC-related"/>
</dbReference>
<gene>
    <name evidence="19" type="ORF">QR98_0025990</name>
    <name evidence="18" type="ORF">SSS_3180</name>
</gene>
<comment type="similarity">
    <text evidence="2">Belongs to the eukaryotic/archaeal PrmC-related family.</text>
</comment>
<evidence type="ECO:0000313" key="22">
    <source>
        <dbReference type="Proteomes" id="UP000616769"/>
    </source>
</evidence>
<dbReference type="EMBL" id="JXLN01007661">
    <property type="protein sequence ID" value="KPM04157.1"/>
    <property type="molecule type" value="Genomic_DNA"/>
</dbReference>
<comment type="function">
    <text evidence="9">Methyltransferase that can methylate proteins and, to a lower extent, arsenic. Catalytic subunit of a heterodimer with TRMT112, which monomethylates 'Lys-12' of histone H4 (H4K12me1), a modification present at the promoters of numerous genes encoding cell cycle regulators. Catalytic subunit of a heterodimer with TRMT112, which catalyzes N5-methylation of Glu residue of proteins with a Gly-Gln-Xaa-Xaa-Xaa-Arg motif. Methylates ETF1 on 'Gln-185'; ETF1 needs to be complexed to ERF3 in its GTP-bound form to be efficiently methylated. May also play a role in the modulation of arsenic-induced toxicity by mediating the conversion of monomethylarsonous acid (3+) into the less toxic dimethylarsonic acid. It however only plays a limited role in arsenic metabolism compared with AS3MT.</text>
</comment>
<evidence type="ECO:0000313" key="19">
    <source>
        <dbReference type="EMBL" id="KPM04157.1"/>
    </source>
</evidence>
<evidence type="ECO:0000256" key="6">
    <source>
        <dbReference type="ARBA" id="ARBA00023242"/>
    </source>
</evidence>
<dbReference type="InterPro" id="IPR002052">
    <property type="entry name" value="DNA_methylase_N6_adenine_CS"/>
</dbReference>
<dbReference type="GO" id="GO:0005634">
    <property type="term" value="C:nucleus"/>
    <property type="evidence" value="ECO:0007669"/>
    <property type="project" value="UniProtKB-SubCell"/>
</dbReference>
<dbReference type="Proteomes" id="UP000070412">
    <property type="component" value="Unassembled WGS sequence"/>
</dbReference>
<sequence>METAKLPLKLFESYFENVYEPAEDTFILLDALESDLKLIENLKPLFCLEIGCGSGTIITSLAKCLQRDNCLFLATDVNPLALKCSRDCWNHNLSEISSLQLINCNLSDVLRVNKLFNLILFNPPYVPTEKFKESLGIEASWVGGESGRKLIDIFIQKTLMNLSPDGFAYLVVIQQNKIDEIIKLANENGFECNSIIERRCGIEKLSVLRFRYKSP</sequence>
<evidence type="ECO:0000256" key="4">
    <source>
        <dbReference type="ARBA" id="ARBA00022679"/>
    </source>
</evidence>
<dbReference type="VEuPathDB" id="VectorBase:SSCA005649"/>
<keyword evidence="6" id="KW-0539">Nucleus</keyword>
<evidence type="ECO:0000256" key="11">
    <source>
        <dbReference type="ARBA" id="ARBA00075330"/>
    </source>
</evidence>
<dbReference type="CDD" id="cd02440">
    <property type="entry name" value="AdoMet_MTases"/>
    <property type="match status" value="1"/>
</dbReference>
<dbReference type="NCBIfam" id="TIGR00537">
    <property type="entry name" value="hemK_rel_arch"/>
    <property type="match status" value="1"/>
</dbReference>
<evidence type="ECO:0000256" key="2">
    <source>
        <dbReference type="ARBA" id="ARBA00006149"/>
    </source>
</evidence>
<protein>
    <recommendedName>
        <fullName evidence="15">Methyltransferase HEMK2</fullName>
    </recommendedName>
    <alternativeName>
        <fullName evidence="14">HemK methyltransferase family member 2</fullName>
    </alternativeName>
    <alternativeName>
        <fullName evidence="12">Lysine N-methyltransferase 9</fullName>
    </alternativeName>
    <alternativeName>
        <fullName evidence="11">Methylarsonite methyltransferase N6AMT1</fullName>
    </alternativeName>
    <alternativeName>
        <fullName evidence="16">Methyltransferase N6AMT1</fullName>
    </alternativeName>
    <alternativeName>
        <fullName evidence="13">Protein N(5)-glutamine methyltransferase</fullName>
    </alternativeName>
</protein>
<keyword evidence="21" id="KW-1185">Reference proteome</keyword>
<dbReference type="GO" id="GO:0003676">
    <property type="term" value="F:nucleic acid binding"/>
    <property type="evidence" value="ECO:0007669"/>
    <property type="project" value="InterPro"/>
</dbReference>